<dbReference type="Pfam" id="PF18052">
    <property type="entry name" value="Rx_N"/>
    <property type="match status" value="1"/>
</dbReference>
<gene>
    <name evidence="11" type="ORF">PAHAL_5G417200</name>
</gene>
<dbReference type="InterPro" id="IPR055414">
    <property type="entry name" value="LRR_R13L4/SHOC2-like"/>
</dbReference>
<dbReference type="PRINTS" id="PR00364">
    <property type="entry name" value="DISEASERSIST"/>
</dbReference>
<evidence type="ECO:0000256" key="6">
    <source>
        <dbReference type="ARBA" id="ARBA00023054"/>
    </source>
</evidence>
<evidence type="ECO:0000256" key="4">
    <source>
        <dbReference type="ARBA" id="ARBA00022741"/>
    </source>
</evidence>
<sequence>MEHAAVSAAQSAMGMLLGKLGDLVARKYALLGGVRDEIQELKDELESMTACFRDVAGAGDDDRQKEQMRTWMKQVREIGYDAEDCIDIFLHHLSKHSGDNRGLARHVYKILNFLRTLKVRLKLATEIESLKSRAQKVSERRLRYKLDAVDIPDNMASSSSYVDIDRRLPALHGDESPLVGIAKNKQQVIDLLNKDDMQLRVISIVGIGGLGKTTLAMTVLNSGEETESQILSGQPNILIRAGQPSIQIRASVPVSKTYDLRALLEYTVRELHRRPIGKDEDPLIKGVGSWDIPKLIERSREHLADKRYLIIIDDVWRSTAWEQLRRAFPDNGKGSRIVVTTRSDEVARSCSSSNGDVYKMEALMEADSRTLLFKTVFGSEAIPSTYQHLLTSKLEEVCNAIFKKSGGLPLAIVSIGGMLAQRKNEPVDNWEKVIERIPSELQKDKVLDRMRRILSLSYNDLPYHMKACFLYLSVFPEDHEIRRGPLVRRWEAEGFISEVHSLRLEEIAKDYFDGFVSRSVVAPEQLTSSGEVRSFKVHDIMLDIITAKSTQENLMSTLGNHLQSTVGHDKIRRVSIQPGSRDNYFSRRGSLRHVRSLTIMGSTEKPKDITFSKLKLLRVLDLEGCRWPLSDKDWKEICNLSLLRYLSIRRTGNERLPSKIGKLKGLVTLDVRQTKVTQFPKSITQLQNLQHLLAGEYVYYTRTHSVKHLAYKKEVVKIPPGLSKMKALKRISYVDVKGKGLEALQEVARLSQLSRLCAMQTNPYASWGDFSNTLSDLNNSLRYLSVMQDEGNCNIPGQLHFLERVRSPPVFLHSLHLLGRLGSLPPWFPCLSKLASLSLRHNYLGPEMVDVLGRLPSLVSLKLYSGSYTGTELRFASHQFPVLKQLVIDNLPNLVKLGFESGAPGNLERLTLFLPRGSAASVLGIRNLLKLRSVELFGINDGHVVNTVMEEVNSHPNKHIRVTRDDQPPPPS</sequence>
<dbReference type="Proteomes" id="UP000243499">
    <property type="component" value="Chromosome 5"/>
</dbReference>
<evidence type="ECO:0000313" key="11">
    <source>
        <dbReference type="EMBL" id="PAN31403.1"/>
    </source>
</evidence>
<dbReference type="Gene3D" id="1.10.10.10">
    <property type="entry name" value="Winged helix-like DNA-binding domain superfamily/Winged helix DNA-binding domain"/>
    <property type="match status" value="1"/>
</dbReference>
<protein>
    <submittedName>
        <fullName evidence="11">Uncharacterized protein</fullName>
    </submittedName>
</protein>
<evidence type="ECO:0000256" key="3">
    <source>
        <dbReference type="ARBA" id="ARBA00022737"/>
    </source>
</evidence>
<evidence type="ECO:0000256" key="2">
    <source>
        <dbReference type="ARBA" id="ARBA00022614"/>
    </source>
</evidence>
<evidence type="ECO:0000259" key="7">
    <source>
        <dbReference type="Pfam" id="PF00931"/>
    </source>
</evidence>
<evidence type="ECO:0000256" key="5">
    <source>
        <dbReference type="ARBA" id="ARBA00022821"/>
    </source>
</evidence>
<comment type="similarity">
    <text evidence="1">Belongs to the disease resistance NB-LRR family.</text>
</comment>
<dbReference type="SUPFAM" id="SSF52058">
    <property type="entry name" value="L domain-like"/>
    <property type="match status" value="1"/>
</dbReference>
<dbReference type="PANTHER" id="PTHR23155">
    <property type="entry name" value="DISEASE RESISTANCE PROTEIN RP"/>
    <property type="match status" value="1"/>
</dbReference>
<dbReference type="CDD" id="cd14798">
    <property type="entry name" value="RX-CC_like"/>
    <property type="match status" value="1"/>
</dbReference>
<feature type="domain" description="Disease resistance protein winged helix" evidence="9">
    <location>
        <begin position="474"/>
        <end position="545"/>
    </location>
</feature>
<name>A0A2S3HWD1_9POAL</name>
<feature type="domain" description="NB-ARC" evidence="7">
    <location>
        <begin position="183"/>
        <end position="228"/>
    </location>
</feature>
<dbReference type="InterPro" id="IPR058922">
    <property type="entry name" value="WHD_DRP"/>
</dbReference>
<dbReference type="FunFam" id="1.10.10.10:FF:000322">
    <property type="entry name" value="Probable disease resistance protein At1g63360"/>
    <property type="match status" value="1"/>
</dbReference>
<keyword evidence="3" id="KW-0677">Repeat</keyword>
<dbReference type="Gramene" id="PAN31403">
    <property type="protein sequence ID" value="PAN31403"/>
    <property type="gene ID" value="PAHAL_5G417200"/>
</dbReference>
<dbReference type="Gene3D" id="1.20.5.4130">
    <property type="match status" value="1"/>
</dbReference>
<accession>A0A2S3HWD1</accession>
<evidence type="ECO:0000259" key="8">
    <source>
        <dbReference type="Pfam" id="PF18052"/>
    </source>
</evidence>
<dbReference type="Gene3D" id="3.40.50.300">
    <property type="entry name" value="P-loop containing nucleotide triphosphate hydrolases"/>
    <property type="match status" value="1"/>
</dbReference>
<reference evidence="11" key="1">
    <citation type="submission" date="2018-04" db="EMBL/GenBank/DDBJ databases">
        <title>WGS assembly of Panicum hallii.</title>
        <authorList>
            <person name="Lovell J."/>
            <person name="Jenkins J."/>
            <person name="Lowry D."/>
            <person name="Mamidi S."/>
            <person name="Sreedasyam A."/>
            <person name="Weng X."/>
            <person name="Barry K."/>
            <person name="Bonette J."/>
            <person name="Campitelli B."/>
            <person name="Daum C."/>
            <person name="Gordon S."/>
            <person name="Gould B."/>
            <person name="Lipzen A."/>
            <person name="Macqueen A."/>
            <person name="Palacio-Mejia J."/>
            <person name="Plott C."/>
            <person name="Shakirov E."/>
            <person name="Shu S."/>
            <person name="Yoshinaga Y."/>
            <person name="Zane M."/>
            <person name="Rokhsar D."/>
            <person name="Grimwood J."/>
            <person name="Schmutz J."/>
            <person name="Juenger T."/>
        </authorList>
    </citation>
    <scope>NUCLEOTIDE SEQUENCE [LARGE SCALE GENOMIC DNA]</scope>
    <source>
        <strain evidence="11">FIL2</strain>
    </source>
</reference>
<dbReference type="InterPro" id="IPR038005">
    <property type="entry name" value="RX-like_CC"/>
</dbReference>
<feature type="domain" description="NB-ARC" evidence="7">
    <location>
        <begin position="249"/>
        <end position="379"/>
    </location>
</feature>
<feature type="domain" description="Disease resistance N-terminal" evidence="8">
    <location>
        <begin position="12"/>
        <end position="99"/>
    </location>
</feature>
<dbReference type="Pfam" id="PF00931">
    <property type="entry name" value="NB-ARC"/>
    <property type="match status" value="2"/>
</dbReference>
<dbReference type="InterPro" id="IPR027417">
    <property type="entry name" value="P-loop_NTPase"/>
</dbReference>
<dbReference type="Gene3D" id="3.80.10.10">
    <property type="entry name" value="Ribonuclease Inhibitor"/>
    <property type="match status" value="1"/>
</dbReference>
<dbReference type="InterPro" id="IPR036388">
    <property type="entry name" value="WH-like_DNA-bd_sf"/>
</dbReference>
<feature type="domain" description="Disease resistance R13L4/SHOC-2-like LRR" evidence="10">
    <location>
        <begin position="593"/>
        <end position="957"/>
    </location>
</feature>
<dbReference type="Gene3D" id="1.10.8.430">
    <property type="entry name" value="Helical domain of apoptotic protease-activating factors"/>
    <property type="match status" value="1"/>
</dbReference>
<dbReference type="InterPro" id="IPR002182">
    <property type="entry name" value="NB-ARC"/>
</dbReference>
<keyword evidence="4" id="KW-0547">Nucleotide-binding</keyword>
<dbReference type="InterPro" id="IPR042197">
    <property type="entry name" value="Apaf_helical"/>
</dbReference>
<dbReference type="GO" id="GO:0042742">
    <property type="term" value="P:defense response to bacterium"/>
    <property type="evidence" value="ECO:0007669"/>
    <property type="project" value="UniProtKB-ARBA"/>
</dbReference>
<dbReference type="GO" id="GO:0002758">
    <property type="term" value="P:innate immune response-activating signaling pathway"/>
    <property type="evidence" value="ECO:0007669"/>
    <property type="project" value="UniProtKB-ARBA"/>
</dbReference>
<dbReference type="InterPro" id="IPR041118">
    <property type="entry name" value="Rx_N"/>
</dbReference>
<evidence type="ECO:0000256" key="1">
    <source>
        <dbReference type="ARBA" id="ARBA00008894"/>
    </source>
</evidence>
<dbReference type="InterPro" id="IPR032675">
    <property type="entry name" value="LRR_dom_sf"/>
</dbReference>
<dbReference type="SUPFAM" id="SSF52540">
    <property type="entry name" value="P-loop containing nucleoside triphosphate hydrolases"/>
    <property type="match status" value="1"/>
</dbReference>
<keyword evidence="6" id="KW-0175">Coiled coil</keyword>
<dbReference type="GO" id="GO:0009626">
    <property type="term" value="P:plant-type hypersensitive response"/>
    <property type="evidence" value="ECO:0007669"/>
    <property type="project" value="UniProtKB-ARBA"/>
</dbReference>
<evidence type="ECO:0000259" key="9">
    <source>
        <dbReference type="Pfam" id="PF23559"/>
    </source>
</evidence>
<dbReference type="Pfam" id="PF23559">
    <property type="entry name" value="WHD_DRP"/>
    <property type="match status" value="1"/>
</dbReference>
<proteinExistence type="inferred from homology"/>
<dbReference type="InterPro" id="IPR044974">
    <property type="entry name" value="Disease_R_plants"/>
</dbReference>
<dbReference type="Pfam" id="PF23598">
    <property type="entry name" value="LRR_14"/>
    <property type="match status" value="1"/>
</dbReference>
<dbReference type="AlphaFoldDB" id="A0A2S3HWD1"/>
<evidence type="ECO:0000259" key="10">
    <source>
        <dbReference type="Pfam" id="PF23598"/>
    </source>
</evidence>
<dbReference type="GO" id="GO:0043531">
    <property type="term" value="F:ADP binding"/>
    <property type="evidence" value="ECO:0007669"/>
    <property type="project" value="InterPro"/>
</dbReference>
<organism evidence="11">
    <name type="scientific">Panicum hallii</name>
    <dbReference type="NCBI Taxonomy" id="206008"/>
    <lineage>
        <taxon>Eukaryota</taxon>
        <taxon>Viridiplantae</taxon>
        <taxon>Streptophyta</taxon>
        <taxon>Embryophyta</taxon>
        <taxon>Tracheophyta</taxon>
        <taxon>Spermatophyta</taxon>
        <taxon>Magnoliopsida</taxon>
        <taxon>Liliopsida</taxon>
        <taxon>Poales</taxon>
        <taxon>Poaceae</taxon>
        <taxon>PACMAD clade</taxon>
        <taxon>Panicoideae</taxon>
        <taxon>Panicodae</taxon>
        <taxon>Paniceae</taxon>
        <taxon>Panicinae</taxon>
        <taxon>Panicum</taxon>
        <taxon>Panicum sect. Panicum</taxon>
    </lineage>
</organism>
<dbReference type="EMBL" id="CM008050">
    <property type="protein sequence ID" value="PAN31403.1"/>
    <property type="molecule type" value="Genomic_DNA"/>
</dbReference>
<keyword evidence="5" id="KW-0611">Plant defense</keyword>
<keyword evidence="2" id="KW-0433">Leucine-rich repeat</keyword>
<dbReference type="PANTHER" id="PTHR23155:SF1205">
    <property type="entry name" value="DISEASE RESISTANCE PROTEIN RPM1"/>
    <property type="match status" value="1"/>
</dbReference>